<reference evidence="1" key="2">
    <citation type="journal article" date="2023" name="Microbiol Resour">
        <title>Decontamination and Annotation of the Draft Genome Sequence of the Oomycete Lagenidium giganteum ARSEF 373.</title>
        <authorList>
            <person name="Morgan W.R."/>
            <person name="Tartar A."/>
        </authorList>
    </citation>
    <scope>NUCLEOTIDE SEQUENCE</scope>
    <source>
        <strain evidence="1">ARSEF 373</strain>
    </source>
</reference>
<name>A0AAV2ZLH0_9STRA</name>
<keyword evidence="2" id="KW-1185">Reference proteome</keyword>
<organism evidence="1 2">
    <name type="scientific">Lagenidium giganteum</name>
    <dbReference type="NCBI Taxonomy" id="4803"/>
    <lineage>
        <taxon>Eukaryota</taxon>
        <taxon>Sar</taxon>
        <taxon>Stramenopiles</taxon>
        <taxon>Oomycota</taxon>
        <taxon>Peronosporomycetes</taxon>
        <taxon>Pythiales</taxon>
        <taxon>Pythiaceae</taxon>
    </lineage>
</organism>
<evidence type="ECO:0000313" key="2">
    <source>
        <dbReference type="Proteomes" id="UP001146120"/>
    </source>
</evidence>
<evidence type="ECO:0000313" key="1">
    <source>
        <dbReference type="EMBL" id="DBA05148.1"/>
    </source>
</evidence>
<dbReference type="Proteomes" id="UP001146120">
    <property type="component" value="Unassembled WGS sequence"/>
</dbReference>
<dbReference type="AlphaFoldDB" id="A0AAV2ZLH0"/>
<sequence length="46" mass="5114">MSPSASCLCRTRTASTVDRSRAWQTVAMTLTSSRLMTKPRWPIALS</sequence>
<dbReference type="EMBL" id="DAKRPA010000002">
    <property type="protein sequence ID" value="DBA05148.1"/>
    <property type="molecule type" value="Genomic_DNA"/>
</dbReference>
<gene>
    <name evidence="1" type="ORF">N0F65_004998</name>
</gene>
<protein>
    <submittedName>
        <fullName evidence="1">Uncharacterized protein</fullName>
    </submittedName>
</protein>
<reference evidence="1" key="1">
    <citation type="submission" date="2022-11" db="EMBL/GenBank/DDBJ databases">
        <authorList>
            <person name="Morgan W.R."/>
            <person name="Tartar A."/>
        </authorList>
    </citation>
    <scope>NUCLEOTIDE SEQUENCE</scope>
    <source>
        <strain evidence="1">ARSEF 373</strain>
    </source>
</reference>
<accession>A0AAV2ZLH0</accession>
<comment type="caution">
    <text evidence="1">The sequence shown here is derived from an EMBL/GenBank/DDBJ whole genome shotgun (WGS) entry which is preliminary data.</text>
</comment>
<proteinExistence type="predicted"/>